<dbReference type="NCBIfam" id="TIGR02532">
    <property type="entry name" value="IV_pilin_GFxxxE"/>
    <property type="match status" value="1"/>
</dbReference>
<dbReference type="SUPFAM" id="SSF54523">
    <property type="entry name" value="Pili subunits"/>
    <property type="match status" value="1"/>
</dbReference>
<accession>A0A1I6IQE1</accession>
<keyword evidence="3" id="KW-1185">Reference proteome</keyword>
<protein>
    <submittedName>
        <fullName evidence="2">Prepilin-type N-terminal cleavage/methylation domain-containing protein</fullName>
    </submittedName>
</protein>
<proteinExistence type="predicted"/>
<dbReference type="Gene3D" id="3.30.700.10">
    <property type="entry name" value="Glycoprotein, Type 4 Pilin"/>
    <property type="match status" value="1"/>
</dbReference>
<organism evidence="2 3">
    <name type="scientific">Anaeromicropila populeti</name>
    <dbReference type="NCBI Taxonomy" id="37658"/>
    <lineage>
        <taxon>Bacteria</taxon>
        <taxon>Bacillati</taxon>
        <taxon>Bacillota</taxon>
        <taxon>Clostridia</taxon>
        <taxon>Lachnospirales</taxon>
        <taxon>Lachnospiraceae</taxon>
        <taxon>Anaeromicropila</taxon>
    </lineage>
</organism>
<evidence type="ECO:0000256" key="1">
    <source>
        <dbReference type="SAM" id="Phobius"/>
    </source>
</evidence>
<keyword evidence="1" id="KW-0812">Transmembrane</keyword>
<keyword evidence="1" id="KW-0472">Membrane</keyword>
<sequence length="160" mass="16984">MMREELRKSKKLGNKGFSLIEMIIVIAIMAILVGVVGTAVLPYMEKSRKAKDMQIVSGISTSALAVFAEHADVISTDEHIVTNSTGDTGNSTILAGLKELLGVPATSTSIFDDYLPAGTFQSKDGKSATSLHIDYVYATGKVTVQLYNGTTALLDPAVSK</sequence>
<dbReference type="Pfam" id="PF07963">
    <property type="entry name" value="N_methyl"/>
    <property type="match status" value="1"/>
</dbReference>
<dbReference type="Proteomes" id="UP000199659">
    <property type="component" value="Unassembled WGS sequence"/>
</dbReference>
<dbReference type="InterPro" id="IPR012902">
    <property type="entry name" value="N_methyl_site"/>
</dbReference>
<dbReference type="AlphaFoldDB" id="A0A1I6IQE1"/>
<dbReference type="PROSITE" id="PS00409">
    <property type="entry name" value="PROKAR_NTER_METHYL"/>
    <property type="match status" value="1"/>
</dbReference>
<evidence type="ECO:0000313" key="3">
    <source>
        <dbReference type="Proteomes" id="UP000199659"/>
    </source>
</evidence>
<dbReference type="InterPro" id="IPR045584">
    <property type="entry name" value="Pilin-like"/>
</dbReference>
<dbReference type="STRING" id="37658.SAMN05661086_00970"/>
<keyword evidence="1" id="KW-1133">Transmembrane helix</keyword>
<dbReference type="OrthoDB" id="2063051at2"/>
<feature type="transmembrane region" description="Helical" evidence="1">
    <location>
        <begin position="20"/>
        <end position="44"/>
    </location>
</feature>
<evidence type="ECO:0000313" key="2">
    <source>
        <dbReference type="EMBL" id="SFR68470.1"/>
    </source>
</evidence>
<gene>
    <name evidence="2" type="ORF">SAMN05661086_00970</name>
</gene>
<dbReference type="EMBL" id="FOYZ01000003">
    <property type="protein sequence ID" value="SFR68470.1"/>
    <property type="molecule type" value="Genomic_DNA"/>
</dbReference>
<reference evidence="2 3" key="1">
    <citation type="submission" date="2016-10" db="EMBL/GenBank/DDBJ databases">
        <authorList>
            <person name="de Groot N.N."/>
        </authorList>
    </citation>
    <scope>NUCLEOTIDE SEQUENCE [LARGE SCALE GENOMIC DNA]</scope>
    <source>
        <strain evidence="2 3">743A</strain>
    </source>
</reference>
<name>A0A1I6IQE1_9FIRM</name>